<gene>
    <name evidence="2" type="ORF">ACHAWU_007106</name>
</gene>
<proteinExistence type="predicted"/>
<protein>
    <submittedName>
        <fullName evidence="2">Uncharacterized protein</fullName>
    </submittedName>
</protein>
<keyword evidence="3" id="KW-1185">Reference proteome</keyword>
<feature type="compositionally biased region" description="Low complexity" evidence="1">
    <location>
        <begin position="56"/>
        <end position="73"/>
    </location>
</feature>
<evidence type="ECO:0000313" key="2">
    <source>
        <dbReference type="EMBL" id="KAL3756155.1"/>
    </source>
</evidence>
<accession>A0ABD3LWM8</accession>
<reference evidence="2 3" key="1">
    <citation type="submission" date="2024-10" db="EMBL/GenBank/DDBJ databases">
        <title>Updated reference genomes for cyclostephanoid diatoms.</title>
        <authorList>
            <person name="Roberts W.R."/>
            <person name="Alverson A.J."/>
        </authorList>
    </citation>
    <scope>NUCLEOTIDE SEQUENCE [LARGE SCALE GENOMIC DNA]</scope>
    <source>
        <strain evidence="2 3">AJA232-27</strain>
    </source>
</reference>
<evidence type="ECO:0000313" key="3">
    <source>
        <dbReference type="Proteomes" id="UP001530293"/>
    </source>
</evidence>
<dbReference type="EMBL" id="JALLBG020000312">
    <property type="protein sequence ID" value="KAL3756155.1"/>
    <property type="molecule type" value="Genomic_DNA"/>
</dbReference>
<dbReference type="Proteomes" id="UP001530293">
    <property type="component" value="Unassembled WGS sequence"/>
</dbReference>
<dbReference type="AlphaFoldDB" id="A0ABD3LWM8"/>
<evidence type="ECO:0000256" key="1">
    <source>
        <dbReference type="SAM" id="MobiDB-lite"/>
    </source>
</evidence>
<name>A0ABD3LWM8_9STRA</name>
<feature type="region of interest" description="Disordered" evidence="1">
    <location>
        <begin position="129"/>
        <end position="150"/>
    </location>
</feature>
<organism evidence="2 3">
    <name type="scientific">Discostella pseudostelligera</name>
    <dbReference type="NCBI Taxonomy" id="259834"/>
    <lineage>
        <taxon>Eukaryota</taxon>
        <taxon>Sar</taxon>
        <taxon>Stramenopiles</taxon>
        <taxon>Ochrophyta</taxon>
        <taxon>Bacillariophyta</taxon>
        <taxon>Coscinodiscophyceae</taxon>
        <taxon>Thalassiosirophycidae</taxon>
        <taxon>Stephanodiscales</taxon>
        <taxon>Stephanodiscaceae</taxon>
        <taxon>Discostella</taxon>
    </lineage>
</organism>
<comment type="caution">
    <text evidence="2">The sequence shown here is derived from an EMBL/GenBank/DDBJ whole genome shotgun (WGS) entry which is preliminary data.</text>
</comment>
<sequence length="509" mass="56839">MSSKRLLLYATDAYKLSSLFLRRVLLAKPPPAETATRAAYYGDKTRQLLLDLSRPSLTSSSSLSSSSSSSSSSTPNDANIVAIKLLELHRELNLMQYHGIQDYIRQWWSSTTMFQSISQKSNASTFTTTTDNSNVDDNGQQTKSNNELLSNNNNTMEIKCKKNVARVAFMITSDMRYKLTTNLGYTSQDIRSLTPHEAMLLLEHGVRKEGVHGEDNSFRDRLKELMKKEEEYEPMIVNVEQQADANNTECAINDGASAGTNDHSDATITAINIRQSITPEEAHDIHVKPDVAMALLSANITDADTKREEGEVVISREVVGDASSVEPSVDIMSESMKIISTEQQEEEKHMISSAVARENNPPSPTVIDVTSRESEVLGMKPDVAAAILTSHRKHNHQYDDAEATRSEVGGDGSLCWYEVIERLPVKDSASNRDTMMLNELDRKEQVIALFPTEKEALECARMKQSILGLRSKQQREERLDDDESRRCNFRRVSSSPVLYATVISCRNCA</sequence>
<feature type="region of interest" description="Disordered" evidence="1">
    <location>
        <begin position="56"/>
        <end position="75"/>
    </location>
</feature>